<evidence type="ECO:0000313" key="3">
    <source>
        <dbReference type="RefSeq" id="XP_048327009.1"/>
    </source>
</evidence>
<dbReference type="Gene3D" id="1.25.40.20">
    <property type="entry name" value="Ankyrin repeat-containing domain"/>
    <property type="match status" value="1"/>
</dbReference>
<accession>A0ABM3IF01</accession>
<dbReference type="PROSITE" id="PS50297">
    <property type="entry name" value="ANK_REP_REGION"/>
    <property type="match status" value="1"/>
</dbReference>
<dbReference type="SUPFAM" id="SSF48403">
    <property type="entry name" value="Ankyrin repeat"/>
    <property type="match status" value="1"/>
</dbReference>
<dbReference type="PANTHER" id="PTHR24121">
    <property type="entry name" value="NO MECHANORECEPTOR POTENTIAL C, ISOFORM D-RELATED"/>
    <property type="match status" value="1"/>
</dbReference>
<sequence>MGEDLWDIVESMDEPPKPEDGDGFKYWRSKNASALHVIQISCNADAFSEIRNITSAKEAWDMLEGKFKPQPESEDDDEVNIPNDQYQQYERFHKALQDGDRNATKEFITQHPNAIRTIITLTGRTALHVAAMAGHTEIVETQVEKMSPEDLEMKDSVGNTALTAAIFTMQISK</sequence>
<dbReference type="PROSITE" id="PS50088">
    <property type="entry name" value="ANK_REPEAT"/>
    <property type="match status" value="1"/>
</dbReference>
<feature type="repeat" description="ANK" evidence="1">
    <location>
        <begin position="122"/>
        <end position="154"/>
    </location>
</feature>
<reference evidence="3" key="1">
    <citation type="submission" date="2025-08" db="UniProtKB">
        <authorList>
            <consortium name="RefSeq"/>
        </authorList>
    </citation>
    <scope>IDENTIFICATION</scope>
    <source>
        <tissue evidence="3">Seedling</tissue>
    </source>
</reference>
<evidence type="ECO:0000313" key="2">
    <source>
        <dbReference type="Proteomes" id="UP001652623"/>
    </source>
</evidence>
<dbReference type="PANTHER" id="PTHR24121:SF21">
    <property type="entry name" value="ANKYRIN REPEAT FAMILY PROTEIN"/>
    <property type="match status" value="1"/>
</dbReference>
<dbReference type="InterPro" id="IPR002110">
    <property type="entry name" value="Ankyrin_rpt"/>
</dbReference>
<name>A0ABM3IF01_ZIZJJ</name>
<dbReference type="Pfam" id="PF14223">
    <property type="entry name" value="Retrotran_gag_2"/>
    <property type="match status" value="1"/>
</dbReference>
<evidence type="ECO:0000256" key="1">
    <source>
        <dbReference type="PROSITE-ProRule" id="PRU00023"/>
    </source>
</evidence>
<dbReference type="GeneID" id="125421685"/>
<gene>
    <name evidence="3" type="primary">LOC125421685</name>
</gene>
<protein>
    <submittedName>
        <fullName evidence="3">Uncharacterized protein LOC125421685</fullName>
    </submittedName>
</protein>
<keyword evidence="1" id="KW-0040">ANK repeat</keyword>
<organism evidence="2 3">
    <name type="scientific">Ziziphus jujuba</name>
    <name type="common">Chinese jujube</name>
    <name type="synonym">Ziziphus sativa</name>
    <dbReference type="NCBI Taxonomy" id="326968"/>
    <lineage>
        <taxon>Eukaryota</taxon>
        <taxon>Viridiplantae</taxon>
        <taxon>Streptophyta</taxon>
        <taxon>Embryophyta</taxon>
        <taxon>Tracheophyta</taxon>
        <taxon>Spermatophyta</taxon>
        <taxon>Magnoliopsida</taxon>
        <taxon>eudicotyledons</taxon>
        <taxon>Gunneridae</taxon>
        <taxon>Pentapetalae</taxon>
        <taxon>rosids</taxon>
        <taxon>fabids</taxon>
        <taxon>Rosales</taxon>
        <taxon>Rhamnaceae</taxon>
        <taxon>Paliureae</taxon>
        <taxon>Ziziphus</taxon>
    </lineage>
</organism>
<dbReference type="InterPro" id="IPR036770">
    <property type="entry name" value="Ankyrin_rpt-contain_sf"/>
</dbReference>
<dbReference type="Pfam" id="PF12796">
    <property type="entry name" value="Ank_2"/>
    <property type="match status" value="1"/>
</dbReference>
<keyword evidence="2" id="KW-1185">Reference proteome</keyword>
<dbReference type="Proteomes" id="UP001652623">
    <property type="component" value="Chromosome 8"/>
</dbReference>
<proteinExistence type="predicted"/>
<dbReference type="RefSeq" id="XP_048327009.1">
    <property type="nucleotide sequence ID" value="XM_048471052.2"/>
</dbReference>